<dbReference type="AlphaFoldDB" id="A0A7J8YA08"/>
<dbReference type="Proteomes" id="UP000593577">
    <property type="component" value="Unassembled WGS sequence"/>
</dbReference>
<gene>
    <name evidence="2" type="ORF">Goari_002833</name>
</gene>
<protein>
    <submittedName>
        <fullName evidence="2">Uncharacterized protein</fullName>
    </submittedName>
</protein>
<organism evidence="2 3">
    <name type="scientific">Gossypium aridum</name>
    <name type="common">American cotton</name>
    <name type="synonym">Erioxylum aridum</name>
    <dbReference type="NCBI Taxonomy" id="34290"/>
    <lineage>
        <taxon>Eukaryota</taxon>
        <taxon>Viridiplantae</taxon>
        <taxon>Streptophyta</taxon>
        <taxon>Embryophyta</taxon>
        <taxon>Tracheophyta</taxon>
        <taxon>Spermatophyta</taxon>
        <taxon>Magnoliopsida</taxon>
        <taxon>eudicotyledons</taxon>
        <taxon>Gunneridae</taxon>
        <taxon>Pentapetalae</taxon>
        <taxon>rosids</taxon>
        <taxon>malvids</taxon>
        <taxon>Malvales</taxon>
        <taxon>Malvaceae</taxon>
        <taxon>Malvoideae</taxon>
        <taxon>Gossypium</taxon>
    </lineage>
</organism>
<feature type="non-terminal residue" evidence="2">
    <location>
        <position position="23"/>
    </location>
</feature>
<dbReference type="EMBL" id="JABFAA010000011">
    <property type="protein sequence ID" value="MBA0696262.1"/>
    <property type="molecule type" value="Genomic_DNA"/>
</dbReference>
<evidence type="ECO:0000313" key="3">
    <source>
        <dbReference type="Proteomes" id="UP000593577"/>
    </source>
</evidence>
<reference evidence="2 3" key="1">
    <citation type="journal article" date="2019" name="Genome Biol. Evol.">
        <title>Insights into the evolution of the New World diploid cottons (Gossypium, subgenus Houzingenia) based on genome sequencing.</title>
        <authorList>
            <person name="Grover C.E."/>
            <person name="Arick M.A. 2nd"/>
            <person name="Thrash A."/>
            <person name="Conover J.L."/>
            <person name="Sanders W.S."/>
            <person name="Peterson D.G."/>
            <person name="Frelichowski J.E."/>
            <person name="Scheffler J.A."/>
            <person name="Scheffler B.E."/>
            <person name="Wendel J.F."/>
        </authorList>
    </citation>
    <scope>NUCLEOTIDE SEQUENCE [LARGE SCALE GENOMIC DNA]</scope>
    <source>
        <strain evidence="2">185</strain>
        <tissue evidence="2">Leaf</tissue>
    </source>
</reference>
<accession>A0A7J8YA08</accession>
<comment type="caution">
    <text evidence="2">The sequence shown here is derived from an EMBL/GenBank/DDBJ whole genome shotgun (WGS) entry which is preliminary data.</text>
</comment>
<proteinExistence type="predicted"/>
<sequence length="23" mass="2564">MHRNLGRGKPTPCPPHALRCHAN</sequence>
<evidence type="ECO:0000313" key="2">
    <source>
        <dbReference type="EMBL" id="MBA0696262.1"/>
    </source>
</evidence>
<evidence type="ECO:0000256" key="1">
    <source>
        <dbReference type="SAM" id="MobiDB-lite"/>
    </source>
</evidence>
<feature type="region of interest" description="Disordered" evidence="1">
    <location>
        <begin position="1"/>
        <end position="23"/>
    </location>
</feature>
<keyword evidence="3" id="KW-1185">Reference proteome</keyword>
<name>A0A7J8YA08_GOSAI</name>